<protein>
    <submittedName>
        <fullName evidence="2">Uncharacterized protein</fullName>
    </submittedName>
</protein>
<evidence type="ECO:0000313" key="2">
    <source>
        <dbReference type="EMBL" id="OGZ94778.1"/>
    </source>
</evidence>
<feature type="transmembrane region" description="Helical" evidence="1">
    <location>
        <begin position="93"/>
        <end position="114"/>
    </location>
</feature>
<gene>
    <name evidence="2" type="ORF">A2633_03430</name>
</gene>
<dbReference type="EMBL" id="MHQC01000028">
    <property type="protein sequence ID" value="OGZ94778.1"/>
    <property type="molecule type" value="Genomic_DNA"/>
</dbReference>
<keyword evidence="1" id="KW-0472">Membrane</keyword>
<proteinExistence type="predicted"/>
<feature type="transmembrane region" description="Helical" evidence="1">
    <location>
        <begin position="20"/>
        <end position="39"/>
    </location>
</feature>
<keyword evidence="1" id="KW-0812">Transmembrane</keyword>
<dbReference type="Proteomes" id="UP000177152">
    <property type="component" value="Unassembled WGS sequence"/>
</dbReference>
<evidence type="ECO:0000313" key="3">
    <source>
        <dbReference type="Proteomes" id="UP000177152"/>
    </source>
</evidence>
<name>A0A1G2K8P0_9BACT</name>
<comment type="caution">
    <text evidence="2">The sequence shown here is derived from an EMBL/GenBank/DDBJ whole genome shotgun (WGS) entry which is preliminary data.</text>
</comment>
<dbReference type="AlphaFoldDB" id="A0A1G2K8P0"/>
<evidence type="ECO:0000256" key="1">
    <source>
        <dbReference type="SAM" id="Phobius"/>
    </source>
</evidence>
<reference evidence="2 3" key="1">
    <citation type="journal article" date="2016" name="Nat. Commun.">
        <title>Thousands of microbial genomes shed light on interconnected biogeochemical processes in an aquifer system.</title>
        <authorList>
            <person name="Anantharaman K."/>
            <person name="Brown C.T."/>
            <person name="Hug L.A."/>
            <person name="Sharon I."/>
            <person name="Castelle C.J."/>
            <person name="Probst A.J."/>
            <person name="Thomas B.C."/>
            <person name="Singh A."/>
            <person name="Wilkins M.J."/>
            <person name="Karaoz U."/>
            <person name="Brodie E.L."/>
            <person name="Williams K.H."/>
            <person name="Hubbard S.S."/>
            <person name="Banfield J.F."/>
        </authorList>
    </citation>
    <scope>NUCLEOTIDE SEQUENCE [LARGE SCALE GENOMIC DNA]</scope>
</reference>
<sequence length="152" mass="16958">MFSVDFAPIFAILQRMKTLLTILILAGFLGITVFGVTAMSHEEEQGHEGCLAALAGGVNCPMEASQALFLNFHLNTIKSFSLVTPYVSTTLEILLSLWTLALLFLFLGFGHKLPPPLVAVRSRRKDSRALFLFHRNQFTRWLSLHENSPTPL</sequence>
<keyword evidence="1" id="KW-1133">Transmembrane helix</keyword>
<accession>A0A1G2K8P0</accession>
<organism evidence="2 3">
    <name type="scientific">Candidatus Sungbacteria bacterium RIFCSPHIGHO2_01_FULL_47_32</name>
    <dbReference type="NCBI Taxonomy" id="1802264"/>
    <lineage>
        <taxon>Bacteria</taxon>
        <taxon>Candidatus Sungiibacteriota</taxon>
    </lineage>
</organism>